<evidence type="ECO:0000313" key="1">
    <source>
        <dbReference type="EMBL" id="QNM90166.1"/>
    </source>
</evidence>
<dbReference type="AlphaFoldDB" id="A0A7G9LNG7"/>
<gene>
    <name evidence="1" type="ORF">HOO34_11245</name>
</gene>
<dbReference type="RefSeq" id="WP_187474518.1">
    <property type="nucleotide sequence ID" value="NZ_CP060693.1"/>
</dbReference>
<accession>A0A7G9LNG7</accession>
<dbReference type="Proteomes" id="UP000515842">
    <property type="component" value="Chromosome"/>
</dbReference>
<protein>
    <submittedName>
        <fullName evidence="1">Uncharacterized protein</fullName>
    </submittedName>
</protein>
<sequence length="45" mass="5043">MLKNSFKNLLKSILVMFIGFTFTTNAFGTITGNNSIATAYNMGYW</sequence>
<name>A0A7G9LNG7_9BACT</name>
<reference evidence="1 2" key="1">
    <citation type="journal article" date="2020" name="Front. Microbiol.">
        <title>Genomic Analysis and Antimicrobial Resistance of Aliarcobacter cryaerophilus Strains From German Water Poultry.</title>
        <authorList>
            <person name="Muller E."/>
            <person name="Hotzel H."/>
            <person name="Ahlers C."/>
            <person name="Hanel I."/>
            <person name="Tomaso H."/>
            <person name="Abdel-Glil M.Y."/>
        </authorList>
    </citation>
    <scope>NUCLEOTIDE SEQUENCE [LARGE SCALE GENOMIC DNA]</scope>
    <source>
        <strain evidence="1 2">16CS1285-4</strain>
    </source>
</reference>
<organism evidence="1 2">
    <name type="scientific">Aliarcobacter cryaerophilus</name>
    <dbReference type="NCBI Taxonomy" id="28198"/>
    <lineage>
        <taxon>Bacteria</taxon>
        <taxon>Pseudomonadati</taxon>
        <taxon>Campylobacterota</taxon>
        <taxon>Epsilonproteobacteria</taxon>
        <taxon>Campylobacterales</taxon>
        <taxon>Arcobacteraceae</taxon>
        <taxon>Aliarcobacter</taxon>
    </lineage>
</organism>
<evidence type="ECO:0000313" key="2">
    <source>
        <dbReference type="Proteomes" id="UP000515842"/>
    </source>
</evidence>
<proteinExistence type="predicted"/>
<dbReference type="EMBL" id="CP060693">
    <property type="protein sequence ID" value="QNM90166.1"/>
    <property type="molecule type" value="Genomic_DNA"/>
</dbReference>